<dbReference type="eggNOG" id="KOG0008">
    <property type="taxonomic scope" value="Eukaryota"/>
</dbReference>
<keyword evidence="2" id="KW-0805">Transcription regulation</keyword>
<gene>
    <name evidence="9" type="ORF">B0I71DRAFT_135217</name>
    <name evidence="8" type="ORF">YALI1_F39885g</name>
</gene>
<feature type="compositionally biased region" description="Basic and acidic residues" evidence="5">
    <location>
        <begin position="893"/>
        <end position="907"/>
    </location>
</feature>
<feature type="region of interest" description="Disordered" evidence="5">
    <location>
        <begin position="884"/>
        <end position="922"/>
    </location>
</feature>
<keyword evidence="4" id="KW-0539">Nucleus</keyword>
<evidence type="ECO:0008006" key="12">
    <source>
        <dbReference type="Google" id="ProtNLM"/>
    </source>
</evidence>
<feature type="domain" description="Transcription initiation factor TFIID subunit 1 histone acetyltransferase" evidence="6">
    <location>
        <begin position="428"/>
        <end position="881"/>
    </location>
</feature>
<sequence length="1080" mass="121204">MADEDADWARALGGDPTNVGGVVPSLDGADAIKHSADAIDFEDEDELADDELPEEEEATGNNVIEEDEEMIVEEEAGLSMSGNDSLGGFQFHIGEDELGGFDLGDDEHWSQSWGGNEMDELPVMDEYDDGGVVHAGMLNNNANSNNHVVHAGEPGESDEEMEMEAAGGDGLDMKLDADELGELGKLGPADKMDASGFDDIQHMNIQELNLEEIAQMARQADLDMLAMYFPGFQKGKPMKMNSLFYNKFAVLSLPKPNTARPCVPTKTKLEVAPDERKMTRGTVWVDHAKRRPGVVTVTEAETGDDKQELARESRTTQSATDQQLHFDITDWKITWGDEDDGDGDVDMDCEGEKVKEEQKEVVPQLGVHRNEEAWNDEALFEGDALSQVKKVNLDMNDPNLLFINTDGRVSKNVTPAIPSTELQLRNRFNLSNDRAYDMLKENTQSKVRATIGNLSIDHSMPALRLQSPFYKVRISKPQARSFHRPSFVVKPNTTVHFSRMKIRKKKRDRGKPIKDLLAKTTDLSLGDSAQYFLMEYAEQFPMTLSNYGMGSKMINYYRKASPEDTSRPKLPVGETHVLSVQDKSPFWNFGFVEPGKIVPTLYNKMIRAPVFKHTPRDTDFLMIRSTGGDVTGAGQKYFLRNIPHVFTVGQTYPVTDVPGPHSRKVTTASKNRLKMIVYRVLNASPYHRINVKDIAEHFPDQIDTQNRQRLKEFMEYQRTGEDQGYWKVKPTDTLPGEDGIRTMITPEDITLLEAMQVGVQNLEDAGYGRTDDIESDHENGEESGLSLEEQSAPWNLTRNFINATQGKAMLQLHGEGDPSGRGEGFSFLKTSMKGGFQAAGESVNEKLDKSKFGGHKYNVAHQQRAYDDEISRIWYAQCRALSNTKVPEENDEDSKWADAEEQREQQERVSTPGFTSAAFPDDDNMSLMSGDSAMQQRNKVLRITRMVKDEHGIIQRKVETIKDPSVIRAYIRRRKLMDEAKLTLDDLDPTNDEEANKRNKRLLEERLEDLRKKGERRKQRQAQKQGLNTINLGTDTPPPSGKGVGKGKGPRQCKNCGAYGHIRTNKSCPMYNQLEGPANL</sequence>
<evidence type="ECO:0000259" key="7">
    <source>
        <dbReference type="Pfam" id="PF15288"/>
    </source>
</evidence>
<evidence type="ECO:0000313" key="8">
    <source>
        <dbReference type="EMBL" id="AOW07988.1"/>
    </source>
</evidence>
<dbReference type="Pfam" id="PF12157">
    <property type="entry name" value="DUF3591"/>
    <property type="match status" value="1"/>
</dbReference>
<feature type="region of interest" description="Disordered" evidence="5">
    <location>
        <begin position="38"/>
        <end position="62"/>
    </location>
</feature>
<proteinExistence type="predicted"/>
<dbReference type="GO" id="GO:0016251">
    <property type="term" value="F:RNA polymerase II general transcription initiation factor activity"/>
    <property type="evidence" value="ECO:0007669"/>
    <property type="project" value="InterPro"/>
</dbReference>
<dbReference type="KEGG" id="yli:2907745"/>
<dbReference type="Proteomes" id="UP000182444">
    <property type="component" value="Chromosome 1F"/>
</dbReference>
<evidence type="ECO:0000256" key="5">
    <source>
        <dbReference type="SAM" id="MobiDB-lite"/>
    </source>
</evidence>
<feature type="compositionally biased region" description="Basic and acidic residues" evidence="5">
    <location>
        <begin position="769"/>
        <end position="780"/>
    </location>
</feature>
<dbReference type="VEuPathDB" id="FungiDB:YALI1_F39885g"/>
<evidence type="ECO:0000256" key="3">
    <source>
        <dbReference type="ARBA" id="ARBA00023163"/>
    </source>
</evidence>
<dbReference type="AlphaFoldDB" id="A0A1H6PSX0"/>
<feature type="compositionally biased region" description="Basic and acidic residues" evidence="5">
    <location>
        <begin position="303"/>
        <end position="314"/>
    </location>
</feature>
<feature type="region of interest" description="Disordered" evidence="5">
    <location>
        <begin position="1010"/>
        <end position="1051"/>
    </location>
</feature>
<feature type="domain" description="Zinc knuckle" evidence="7">
    <location>
        <begin position="1052"/>
        <end position="1073"/>
    </location>
</feature>
<feature type="compositionally biased region" description="Polar residues" evidence="5">
    <location>
        <begin position="1022"/>
        <end position="1034"/>
    </location>
</feature>
<dbReference type="VEuPathDB" id="FungiDB:YALI0_F32153g"/>
<dbReference type="GO" id="GO:0051123">
    <property type="term" value="P:RNA polymerase II preinitiation complex assembly"/>
    <property type="evidence" value="ECO:0007669"/>
    <property type="project" value="TreeGrafter"/>
</dbReference>
<dbReference type="InterPro" id="IPR040240">
    <property type="entry name" value="TAF1"/>
</dbReference>
<protein>
    <recommendedName>
        <fullName evidence="12">Transcription initiation factor TFIID subunit 1 histone acetyltransferase domain-containing protein</fullName>
    </recommendedName>
</protein>
<comment type="subcellular location">
    <subcellularLocation>
        <location evidence="1">Nucleus</location>
    </subcellularLocation>
</comment>
<feature type="region of interest" description="Disordered" evidence="5">
    <location>
        <begin position="1"/>
        <end position="24"/>
    </location>
</feature>
<dbReference type="InterPro" id="IPR041670">
    <property type="entry name" value="Znf-CCHC_6"/>
</dbReference>
<name>A0A1H6PSX0_YARLL</name>
<dbReference type="PANTHER" id="PTHR13900:SF0">
    <property type="entry name" value="TRANSCRIPTION INITIATION FACTOR TFIID SUBUNIT 1"/>
    <property type="match status" value="1"/>
</dbReference>
<dbReference type="GeneID" id="2907745"/>
<keyword evidence="3" id="KW-0804">Transcription</keyword>
<evidence type="ECO:0000256" key="1">
    <source>
        <dbReference type="ARBA" id="ARBA00004123"/>
    </source>
</evidence>
<reference evidence="8 10" key="1">
    <citation type="journal article" date="2016" name="PLoS ONE">
        <title>Sequence Assembly of Yarrowia lipolytica Strain W29/CLIB89 Shows Transposable Element Diversity.</title>
        <authorList>
            <person name="Magnan C."/>
            <person name="Yu J."/>
            <person name="Chang I."/>
            <person name="Jahn E."/>
            <person name="Kanomata Y."/>
            <person name="Wu J."/>
            <person name="Zeller M."/>
            <person name="Oakes M."/>
            <person name="Baldi P."/>
            <person name="Sandmeyer S."/>
        </authorList>
    </citation>
    <scope>NUCLEOTIDE SEQUENCE [LARGE SCALE GENOMIC DNA]</scope>
    <source>
        <strain evidence="8">CLIB89</strain>
        <strain evidence="10">CLIB89(W29)</strain>
    </source>
</reference>
<feature type="compositionally biased region" description="Acidic residues" evidence="5">
    <location>
        <begin position="39"/>
        <end position="62"/>
    </location>
</feature>
<reference evidence="9 11" key="2">
    <citation type="submission" date="2018-07" db="EMBL/GenBank/DDBJ databases">
        <title>Draft Genome Assemblies for Five Robust Yarrowia lipolytica Strains Exhibiting High Lipid Production and Pentose Sugar Utilization and Sugar Alcohol Secretion from Undetoxified Lignocellulosic Biomass Hydrolysates.</title>
        <authorList>
            <consortium name="DOE Joint Genome Institute"/>
            <person name="Walker C."/>
            <person name="Ryu S."/>
            <person name="Na H."/>
            <person name="Zane M."/>
            <person name="LaButti K."/>
            <person name="Lipzen A."/>
            <person name="Haridas S."/>
            <person name="Barry K."/>
            <person name="Grigoriev I.V."/>
            <person name="Quarterman J."/>
            <person name="Slininger P."/>
            <person name="Dien B."/>
            <person name="Trinh C.T."/>
        </authorList>
    </citation>
    <scope>NUCLEOTIDE SEQUENCE [LARGE SCALE GENOMIC DNA]</scope>
    <source>
        <strain evidence="9 11">YB392</strain>
    </source>
</reference>
<evidence type="ECO:0000313" key="10">
    <source>
        <dbReference type="Proteomes" id="UP000182444"/>
    </source>
</evidence>
<evidence type="ECO:0000259" key="6">
    <source>
        <dbReference type="Pfam" id="PF12157"/>
    </source>
</evidence>
<dbReference type="GO" id="GO:0017025">
    <property type="term" value="F:TBP-class protein binding"/>
    <property type="evidence" value="ECO:0007669"/>
    <property type="project" value="InterPro"/>
</dbReference>
<dbReference type="InterPro" id="IPR022591">
    <property type="entry name" value="TAF1_HAT_dom"/>
</dbReference>
<feature type="region of interest" description="Disordered" evidence="5">
    <location>
        <begin position="767"/>
        <end position="790"/>
    </location>
</feature>
<dbReference type="EMBL" id="KZ859060">
    <property type="protein sequence ID" value="RDW23878.1"/>
    <property type="molecule type" value="Genomic_DNA"/>
</dbReference>
<dbReference type="GO" id="GO:0005669">
    <property type="term" value="C:transcription factor TFIID complex"/>
    <property type="evidence" value="ECO:0007669"/>
    <property type="project" value="EnsemblFungi"/>
</dbReference>
<feature type="region of interest" description="Disordered" evidence="5">
    <location>
        <begin position="301"/>
        <end position="321"/>
    </location>
</feature>
<dbReference type="PANTHER" id="PTHR13900">
    <property type="entry name" value="TRANSCRIPTION INITIATION FACTOR TFIID"/>
    <property type="match status" value="1"/>
</dbReference>
<evidence type="ECO:0000256" key="4">
    <source>
        <dbReference type="ARBA" id="ARBA00023242"/>
    </source>
</evidence>
<dbReference type="RefSeq" id="XP_506122.1">
    <property type="nucleotide sequence ID" value="XM_506122.1"/>
</dbReference>
<evidence type="ECO:0000313" key="9">
    <source>
        <dbReference type="EMBL" id="RDW23878.1"/>
    </source>
</evidence>
<dbReference type="GO" id="GO:0004402">
    <property type="term" value="F:histone acetyltransferase activity"/>
    <property type="evidence" value="ECO:0007669"/>
    <property type="project" value="InterPro"/>
</dbReference>
<dbReference type="Proteomes" id="UP000256601">
    <property type="component" value="Unassembled WGS sequence"/>
</dbReference>
<dbReference type="Pfam" id="PF15288">
    <property type="entry name" value="zf-CCHC_6"/>
    <property type="match status" value="1"/>
</dbReference>
<dbReference type="EMBL" id="CP017558">
    <property type="protein sequence ID" value="AOW07988.1"/>
    <property type="molecule type" value="Genomic_DNA"/>
</dbReference>
<evidence type="ECO:0000313" key="11">
    <source>
        <dbReference type="Proteomes" id="UP000256601"/>
    </source>
</evidence>
<accession>A0A1H6PSX0</accession>
<organism evidence="8 10">
    <name type="scientific">Yarrowia lipolytica</name>
    <name type="common">Candida lipolytica</name>
    <dbReference type="NCBI Taxonomy" id="4952"/>
    <lineage>
        <taxon>Eukaryota</taxon>
        <taxon>Fungi</taxon>
        <taxon>Dikarya</taxon>
        <taxon>Ascomycota</taxon>
        <taxon>Saccharomycotina</taxon>
        <taxon>Dipodascomycetes</taxon>
        <taxon>Dipodascales</taxon>
        <taxon>Dipodascales incertae sedis</taxon>
        <taxon>Yarrowia</taxon>
    </lineage>
</organism>
<evidence type="ECO:0000256" key="2">
    <source>
        <dbReference type="ARBA" id="ARBA00023015"/>
    </source>
</evidence>
<dbReference type="OrthoDB" id="5752at2759"/>